<proteinExistence type="predicted"/>
<organism evidence="1 2">
    <name type="scientific">Chitinophaga solisilvae</name>
    <dbReference type="NCBI Taxonomy" id="1233460"/>
    <lineage>
        <taxon>Bacteria</taxon>
        <taxon>Pseudomonadati</taxon>
        <taxon>Bacteroidota</taxon>
        <taxon>Chitinophagia</taxon>
        <taxon>Chitinophagales</taxon>
        <taxon>Chitinophagaceae</taxon>
        <taxon>Chitinophaga</taxon>
    </lineage>
</organism>
<dbReference type="PROSITE" id="PS51257">
    <property type="entry name" value="PROKAR_LIPOPROTEIN"/>
    <property type="match status" value="1"/>
</dbReference>
<keyword evidence="2" id="KW-1185">Reference proteome</keyword>
<sequence length="145" mass="16581">MKRILLLLSAAALFSCNQSSRQEEAKDSLKEDAAKLKEDLKSAAGNAGDYLDEQKKQATEAINERIKQIDQTADELKKEGTEKSKTALKELEELKVEMNKKMKDIKSSSADAWDSTRKATDELMRKSDKEWTEFKQNFKDLFKKD</sequence>
<reference evidence="1" key="1">
    <citation type="submission" date="2020-05" db="EMBL/GenBank/DDBJ databases">
        <title>Chitinophaga laudate sp. nov., isolated from a tropical peat swamp.</title>
        <authorList>
            <person name="Goh C.B.S."/>
            <person name="Lee M.S."/>
            <person name="Parimannan S."/>
            <person name="Pasbakhsh P."/>
            <person name="Yule C.M."/>
            <person name="Rajandas H."/>
            <person name="Loke S."/>
            <person name="Croft L."/>
            <person name="Tan J.B.L."/>
        </authorList>
    </citation>
    <scope>NUCLEOTIDE SEQUENCE</scope>
    <source>
        <strain evidence="1">Mgbs1</strain>
    </source>
</reference>
<dbReference type="AlphaFoldDB" id="A0A433WAL7"/>
<evidence type="ECO:0000313" key="1">
    <source>
        <dbReference type="EMBL" id="NSL89538.1"/>
    </source>
</evidence>
<name>A0A433WAL7_9BACT</name>
<comment type="caution">
    <text evidence="1">The sequence shown here is derived from an EMBL/GenBank/DDBJ whole genome shotgun (WGS) entry which is preliminary data.</text>
</comment>
<gene>
    <name evidence="1" type="ORF">ECE50_022040</name>
</gene>
<dbReference type="Proteomes" id="UP000281028">
    <property type="component" value="Unassembled WGS sequence"/>
</dbReference>
<accession>A0A433WAL7</accession>
<dbReference type="EMBL" id="RIAR02000001">
    <property type="protein sequence ID" value="NSL89538.1"/>
    <property type="molecule type" value="Genomic_DNA"/>
</dbReference>
<dbReference type="OrthoDB" id="675642at2"/>
<protein>
    <submittedName>
        <fullName evidence="1">Uncharacterized protein</fullName>
    </submittedName>
</protein>
<evidence type="ECO:0000313" key="2">
    <source>
        <dbReference type="Proteomes" id="UP000281028"/>
    </source>
</evidence>